<sequence length="250" mass="27779">MTDTPLLQVDEVTVTRENGKKLLDQVNLRVEHGEITGVLGRNGAGKTTLAHTVMGLPSYRPNSGRIFFEGKDITDLSITERSRLGITLAWQYPARYEGITVAEYLRLSRKDATRRELEEALDFIQMEPFYLDRFVDKALSGGERKRLELASIFLMRPKLAILDEPDSGVDLLALGDVIKLFKKLIDFGSSVLVITHRDDIASACDRAYLLCNGKVMLEGQPIAVKQYFISLCSPCSDPLLAGGVISNESQ</sequence>
<keyword evidence="8" id="KW-1185">Reference proteome</keyword>
<proteinExistence type="inferred from homology"/>
<dbReference type="GO" id="GO:0015658">
    <property type="term" value="F:branched-chain amino acid transmembrane transporter activity"/>
    <property type="evidence" value="ECO:0007669"/>
    <property type="project" value="TreeGrafter"/>
</dbReference>
<dbReference type="Pfam" id="PF00005">
    <property type="entry name" value="ABC_tran"/>
    <property type="match status" value="1"/>
</dbReference>
<dbReference type="PANTHER" id="PTHR43820">
    <property type="entry name" value="HIGH-AFFINITY BRANCHED-CHAIN AMINO ACID TRANSPORT ATP-BINDING PROTEIN LIVF"/>
    <property type="match status" value="1"/>
</dbReference>
<dbReference type="OrthoDB" id="9806149at2"/>
<evidence type="ECO:0000256" key="1">
    <source>
        <dbReference type="ARBA" id="ARBA00005417"/>
    </source>
</evidence>
<evidence type="ECO:0000256" key="4">
    <source>
        <dbReference type="ARBA" id="ARBA00022840"/>
    </source>
</evidence>
<dbReference type="PANTHER" id="PTHR43820:SF4">
    <property type="entry name" value="HIGH-AFFINITY BRANCHED-CHAIN AMINO ACID TRANSPORT ATP-BINDING PROTEIN LIVF"/>
    <property type="match status" value="1"/>
</dbReference>
<dbReference type="InterPro" id="IPR003593">
    <property type="entry name" value="AAA+_ATPase"/>
</dbReference>
<dbReference type="STRING" id="592015.HMPREF1705_03874"/>
<comment type="similarity">
    <text evidence="1">Belongs to the ABC transporter superfamily.</text>
</comment>
<accession>A0A0T5X9P3</accession>
<dbReference type="PROSITE" id="PS00211">
    <property type="entry name" value="ABC_TRANSPORTER_1"/>
    <property type="match status" value="1"/>
</dbReference>
<keyword evidence="3" id="KW-0547">Nucleotide-binding</keyword>
<protein>
    <submittedName>
        <fullName evidence="7">Putative FeS assembly ATPase SufC</fullName>
    </submittedName>
</protein>
<dbReference type="RefSeq" id="WP_009200485.1">
    <property type="nucleotide sequence ID" value="NZ_ACJX03000001.1"/>
</dbReference>
<dbReference type="SUPFAM" id="SSF52540">
    <property type="entry name" value="P-loop containing nucleoside triphosphate hydrolases"/>
    <property type="match status" value="1"/>
</dbReference>
<dbReference type="GO" id="GO:0005524">
    <property type="term" value="F:ATP binding"/>
    <property type="evidence" value="ECO:0007669"/>
    <property type="project" value="UniProtKB-KW"/>
</dbReference>
<keyword evidence="2" id="KW-0813">Transport</keyword>
<comment type="caution">
    <text evidence="7">The sequence shown here is derived from an EMBL/GenBank/DDBJ whole genome shotgun (WGS) entry which is preliminary data.</text>
</comment>
<dbReference type="InterPro" id="IPR003439">
    <property type="entry name" value="ABC_transporter-like_ATP-bd"/>
</dbReference>
<dbReference type="PROSITE" id="PS50893">
    <property type="entry name" value="ABC_TRANSPORTER_2"/>
    <property type="match status" value="1"/>
</dbReference>
<dbReference type="GO" id="GO:0015807">
    <property type="term" value="P:L-amino acid transport"/>
    <property type="evidence" value="ECO:0007669"/>
    <property type="project" value="TreeGrafter"/>
</dbReference>
<evidence type="ECO:0000259" key="6">
    <source>
        <dbReference type="PROSITE" id="PS50893"/>
    </source>
</evidence>
<evidence type="ECO:0000313" key="8">
    <source>
        <dbReference type="Proteomes" id="UP000005273"/>
    </source>
</evidence>
<keyword evidence="4" id="KW-0067">ATP-binding</keyword>
<dbReference type="SMART" id="SM00382">
    <property type="entry name" value="AAA"/>
    <property type="match status" value="1"/>
</dbReference>
<dbReference type="EMBL" id="ACJX03000001">
    <property type="protein sequence ID" value="KRT34638.1"/>
    <property type="molecule type" value="Genomic_DNA"/>
</dbReference>
<dbReference type="InterPro" id="IPR017871">
    <property type="entry name" value="ABC_transporter-like_CS"/>
</dbReference>
<dbReference type="Proteomes" id="UP000005273">
    <property type="component" value="Unassembled WGS sequence"/>
</dbReference>
<evidence type="ECO:0000256" key="2">
    <source>
        <dbReference type="ARBA" id="ARBA00022448"/>
    </source>
</evidence>
<reference evidence="8" key="1">
    <citation type="submission" date="2012-09" db="EMBL/GenBank/DDBJ databases">
        <authorList>
            <person name="Weinstock G."/>
            <person name="Sodergren E."/>
            <person name="Clifton S."/>
            <person name="Fulton L."/>
            <person name="Fulton B."/>
            <person name="Courtney L."/>
            <person name="Fronick C."/>
            <person name="Harrison M."/>
            <person name="Strong C."/>
            <person name="Farmer C."/>
            <person name="Delehaunty K."/>
            <person name="Markovic C."/>
            <person name="Hall O."/>
            <person name="Minx P."/>
            <person name="Tomlinson C."/>
            <person name="Mitreva M."/>
            <person name="Nelson J."/>
            <person name="Hou S."/>
            <person name="Wollam A."/>
            <person name="Pepin K.H."/>
            <person name="Johnson M."/>
            <person name="Bhonagiri V."/>
            <person name="Nash W.E."/>
            <person name="Suruliraj S."/>
            <person name="Warren W."/>
            <person name="Chinwalla A."/>
            <person name="Mardis E.R."/>
            <person name="Wilson R.K."/>
        </authorList>
    </citation>
    <scope>NUCLEOTIDE SEQUENCE [LARGE SCALE GENOMIC DNA]</scope>
    <source>
        <strain evidence="8">OS1</strain>
    </source>
</reference>
<dbReference type="Gene3D" id="3.40.50.300">
    <property type="entry name" value="P-loop containing nucleotide triphosphate hydrolases"/>
    <property type="match status" value="1"/>
</dbReference>
<name>A0A0T5X9P3_9BACT</name>
<dbReference type="GO" id="GO:0016887">
    <property type="term" value="F:ATP hydrolysis activity"/>
    <property type="evidence" value="ECO:0007669"/>
    <property type="project" value="InterPro"/>
</dbReference>
<dbReference type="InterPro" id="IPR052156">
    <property type="entry name" value="BCAA_Transport_ATP-bd_LivF"/>
</dbReference>
<evidence type="ECO:0000256" key="3">
    <source>
        <dbReference type="ARBA" id="ARBA00022741"/>
    </source>
</evidence>
<evidence type="ECO:0000313" key="7">
    <source>
        <dbReference type="EMBL" id="KRT34638.1"/>
    </source>
</evidence>
<keyword evidence="5" id="KW-0029">Amino-acid transport</keyword>
<organism evidence="7 8">
    <name type="scientific">Acetomicrobium hydrogeniformans ATCC BAA-1850</name>
    <dbReference type="NCBI Taxonomy" id="592015"/>
    <lineage>
        <taxon>Bacteria</taxon>
        <taxon>Thermotogati</taxon>
        <taxon>Synergistota</taxon>
        <taxon>Synergistia</taxon>
        <taxon>Synergistales</taxon>
        <taxon>Acetomicrobiaceae</taxon>
        <taxon>Acetomicrobium</taxon>
    </lineage>
</organism>
<dbReference type="AlphaFoldDB" id="A0A0T5X9P3"/>
<feature type="domain" description="ABC transporter" evidence="6">
    <location>
        <begin position="7"/>
        <end position="237"/>
    </location>
</feature>
<evidence type="ECO:0000256" key="5">
    <source>
        <dbReference type="ARBA" id="ARBA00022970"/>
    </source>
</evidence>
<dbReference type="eggNOG" id="COG0396">
    <property type="taxonomic scope" value="Bacteria"/>
</dbReference>
<gene>
    <name evidence="7" type="ORF">HMPREF1705_03874</name>
</gene>
<dbReference type="InterPro" id="IPR027417">
    <property type="entry name" value="P-loop_NTPase"/>
</dbReference>